<gene>
    <name evidence="1" type="ORF">L6452_21944</name>
</gene>
<sequence length="162" mass="18497">MKLPKLFLFPVGETPREKLKISSGERLRIDGLRSPTVDRPTVSVDSIRISVNDARKIMMFSQLQKMRSALKQIPTNSISYSQFLTLCIDICINYESKLAKSMEKLILQSMAIPNDPRKQQLEELEWQKAFIDKNCYPKFVCGFEAYTKSNTTNDVGLIKTVG</sequence>
<keyword evidence="2" id="KW-1185">Reference proteome</keyword>
<evidence type="ECO:0000313" key="1">
    <source>
        <dbReference type="EMBL" id="KAI3714981.1"/>
    </source>
</evidence>
<dbReference type="Proteomes" id="UP001055879">
    <property type="component" value="Linkage Group LG07"/>
</dbReference>
<accession>A0ACB9AYG5</accession>
<protein>
    <submittedName>
        <fullName evidence="1">Uncharacterized protein</fullName>
    </submittedName>
</protein>
<comment type="caution">
    <text evidence="1">The sequence shown here is derived from an EMBL/GenBank/DDBJ whole genome shotgun (WGS) entry which is preliminary data.</text>
</comment>
<reference evidence="2" key="1">
    <citation type="journal article" date="2022" name="Mol. Ecol. Resour.">
        <title>The genomes of chicory, endive, great burdock and yacon provide insights into Asteraceae palaeo-polyploidization history and plant inulin production.</title>
        <authorList>
            <person name="Fan W."/>
            <person name="Wang S."/>
            <person name="Wang H."/>
            <person name="Wang A."/>
            <person name="Jiang F."/>
            <person name="Liu H."/>
            <person name="Zhao H."/>
            <person name="Xu D."/>
            <person name="Zhang Y."/>
        </authorList>
    </citation>
    <scope>NUCLEOTIDE SEQUENCE [LARGE SCALE GENOMIC DNA]</scope>
    <source>
        <strain evidence="2">cv. Niubang</strain>
    </source>
</reference>
<evidence type="ECO:0000313" key="2">
    <source>
        <dbReference type="Proteomes" id="UP001055879"/>
    </source>
</evidence>
<dbReference type="EMBL" id="CM042053">
    <property type="protein sequence ID" value="KAI3714981.1"/>
    <property type="molecule type" value="Genomic_DNA"/>
</dbReference>
<reference evidence="1 2" key="2">
    <citation type="journal article" date="2022" name="Mol. Ecol. Resour.">
        <title>The genomes of chicory, endive, great burdock and yacon provide insights into Asteraceae paleo-polyploidization history and plant inulin production.</title>
        <authorList>
            <person name="Fan W."/>
            <person name="Wang S."/>
            <person name="Wang H."/>
            <person name="Wang A."/>
            <person name="Jiang F."/>
            <person name="Liu H."/>
            <person name="Zhao H."/>
            <person name="Xu D."/>
            <person name="Zhang Y."/>
        </authorList>
    </citation>
    <scope>NUCLEOTIDE SEQUENCE [LARGE SCALE GENOMIC DNA]</scope>
    <source>
        <strain evidence="2">cv. Niubang</strain>
    </source>
</reference>
<organism evidence="1 2">
    <name type="scientific">Arctium lappa</name>
    <name type="common">Greater burdock</name>
    <name type="synonym">Lappa major</name>
    <dbReference type="NCBI Taxonomy" id="4217"/>
    <lineage>
        <taxon>Eukaryota</taxon>
        <taxon>Viridiplantae</taxon>
        <taxon>Streptophyta</taxon>
        <taxon>Embryophyta</taxon>
        <taxon>Tracheophyta</taxon>
        <taxon>Spermatophyta</taxon>
        <taxon>Magnoliopsida</taxon>
        <taxon>eudicotyledons</taxon>
        <taxon>Gunneridae</taxon>
        <taxon>Pentapetalae</taxon>
        <taxon>asterids</taxon>
        <taxon>campanulids</taxon>
        <taxon>Asterales</taxon>
        <taxon>Asteraceae</taxon>
        <taxon>Carduoideae</taxon>
        <taxon>Cardueae</taxon>
        <taxon>Arctiinae</taxon>
        <taxon>Arctium</taxon>
    </lineage>
</organism>
<proteinExistence type="predicted"/>
<name>A0ACB9AYG5_ARCLA</name>